<reference evidence="3" key="1">
    <citation type="submission" date="2022-10" db="EMBL/GenBank/DDBJ databases">
        <title>Puccinia triticina Genome sequencing and assembly.</title>
        <authorList>
            <person name="Li C."/>
        </authorList>
    </citation>
    <scope>NUCLEOTIDE SEQUENCE</scope>
    <source>
        <strain evidence="3">Pt15</strain>
    </source>
</reference>
<feature type="signal peptide" evidence="2">
    <location>
        <begin position="1"/>
        <end position="25"/>
    </location>
</feature>
<evidence type="ECO:0000313" key="3">
    <source>
        <dbReference type="EMBL" id="WAQ90943.1"/>
    </source>
</evidence>
<dbReference type="GeneID" id="77803426"/>
<dbReference type="EMBL" id="CP110433">
    <property type="protein sequence ID" value="WAQ90943.1"/>
    <property type="molecule type" value="Genomic_DNA"/>
</dbReference>
<evidence type="ECO:0008006" key="5">
    <source>
        <dbReference type="Google" id="ProtNLM"/>
    </source>
</evidence>
<evidence type="ECO:0000256" key="2">
    <source>
        <dbReference type="SAM" id="SignalP"/>
    </source>
</evidence>
<accession>A0ABY7D2X1</accession>
<organism evidence="3 4">
    <name type="scientific">Puccinia triticina</name>
    <dbReference type="NCBI Taxonomy" id="208348"/>
    <lineage>
        <taxon>Eukaryota</taxon>
        <taxon>Fungi</taxon>
        <taxon>Dikarya</taxon>
        <taxon>Basidiomycota</taxon>
        <taxon>Pucciniomycotina</taxon>
        <taxon>Pucciniomycetes</taxon>
        <taxon>Pucciniales</taxon>
        <taxon>Pucciniaceae</taxon>
        <taxon>Puccinia</taxon>
    </lineage>
</organism>
<feature type="chain" id="PRO_5045426213" description="Secreted protein" evidence="2">
    <location>
        <begin position="26"/>
        <end position="152"/>
    </location>
</feature>
<feature type="region of interest" description="Disordered" evidence="1">
    <location>
        <begin position="84"/>
        <end position="107"/>
    </location>
</feature>
<keyword evidence="2" id="KW-0732">Signal</keyword>
<sequence>MKLVYYTTTVLALLIAMLHVNLVSSSNSLVRQGSSKVLSQGGTPANPGLAIESEQAKRARRIREERREERKKLRIGCLELIPEEGTGSSKAKMSPPHPQENTFRNPELGKDLDEITEDQWTASASDRAIRQSCDEEITRSTRCKRNLKEYFH</sequence>
<proteinExistence type="predicted"/>
<protein>
    <recommendedName>
        <fullName evidence="5">Secreted protein</fullName>
    </recommendedName>
</protein>
<evidence type="ECO:0000313" key="4">
    <source>
        <dbReference type="Proteomes" id="UP001164743"/>
    </source>
</evidence>
<name>A0ABY7D2X1_9BASI</name>
<dbReference type="RefSeq" id="XP_053026498.1">
    <property type="nucleotide sequence ID" value="XM_053162531.1"/>
</dbReference>
<dbReference type="Proteomes" id="UP001164743">
    <property type="component" value="Chromosome 13A"/>
</dbReference>
<feature type="region of interest" description="Disordered" evidence="1">
    <location>
        <begin position="37"/>
        <end position="57"/>
    </location>
</feature>
<evidence type="ECO:0000256" key="1">
    <source>
        <dbReference type="SAM" id="MobiDB-lite"/>
    </source>
</evidence>
<keyword evidence="4" id="KW-1185">Reference proteome</keyword>
<gene>
    <name evidence="3" type="ORF">PtA15_13A343</name>
</gene>